<protein>
    <submittedName>
        <fullName evidence="1">Uncharacterized protein</fullName>
    </submittedName>
</protein>
<reference evidence="1" key="1">
    <citation type="submission" date="2016-10" db="EMBL/GenBank/DDBJ databases">
        <title>Sequence of Gallionella enrichment culture.</title>
        <authorList>
            <person name="Poehlein A."/>
            <person name="Muehling M."/>
            <person name="Daniel R."/>
        </authorList>
    </citation>
    <scope>NUCLEOTIDE SEQUENCE</scope>
</reference>
<dbReference type="EMBL" id="MLJW01002886">
    <property type="protein sequence ID" value="OIQ73392.1"/>
    <property type="molecule type" value="Genomic_DNA"/>
</dbReference>
<evidence type="ECO:0000313" key="1">
    <source>
        <dbReference type="EMBL" id="OIQ73392.1"/>
    </source>
</evidence>
<proteinExistence type="predicted"/>
<gene>
    <name evidence="1" type="ORF">GALL_449720</name>
</gene>
<accession>A0A1J5PRH2</accession>
<comment type="caution">
    <text evidence="1">The sequence shown here is derived from an EMBL/GenBank/DDBJ whole genome shotgun (WGS) entry which is preliminary data.</text>
</comment>
<dbReference type="AlphaFoldDB" id="A0A1J5PRH2"/>
<organism evidence="1">
    <name type="scientific">mine drainage metagenome</name>
    <dbReference type="NCBI Taxonomy" id="410659"/>
    <lineage>
        <taxon>unclassified sequences</taxon>
        <taxon>metagenomes</taxon>
        <taxon>ecological metagenomes</taxon>
    </lineage>
</organism>
<sequence>MITKRMVIPSVSCTSDTAALIACEASFITVRFTPGGRLA</sequence>
<name>A0A1J5PRH2_9ZZZZ</name>